<evidence type="ECO:0000259" key="3">
    <source>
        <dbReference type="Pfam" id="PF02254"/>
    </source>
</evidence>
<dbReference type="SUPFAM" id="SSF51735">
    <property type="entry name" value="NAD(P)-binding Rossmann-fold domains"/>
    <property type="match status" value="2"/>
</dbReference>
<feature type="domain" description="RCK N-terminal" evidence="3">
    <location>
        <begin position="294"/>
        <end position="399"/>
    </location>
</feature>
<dbReference type="GO" id="GO:0006813">
    <property type="term" value="P:potassium ion transport"/>
    <property type="evidence" value="ECO:0007669"/>
    <property type="project" value="InterPro"/>
</dbReference>
<sequence length="566" mass="63622">MSKTNIYYVLLKRLRVPLITLILIYAVSMVGFVLIPGRDNEGNVWMMSYFHAFYFVSYMASTIGFGEIPYAFTDAQRMWTTVTIYASVIGWLYSIGSLLSVIQDPAIYRLRLESKFRTKIKLLHEPFYLVCGYGDTSARLVQALGQEGIRTVVLDKDEHRINELELRDPLLGRPLGLAADASKPAILEVAGVLNIYCKGVIALTDSDQANLLIALSTELFKPHLRLIARAESPEIVSSISSFGGNEVISPFELFADRLELVLTKPSHYLLSEWLTGIPNQTLLDPSFPKAGAWILIGYGRFGRAVYRRLHAAGIAVQVIDQHTDLQDAPSNSLIGYQANLESLQLAGIDSAVGLIAATSDDATNLSILMTARELRPELFMVARQNQQDNSPIFERAHFQLTMNRGNVLAQKVFSLLRTPLTRDFLRLAQDENKAWVDQLLSRIIGITQDKLPYLWETKLTPRYSPAVYSACAAGQRVPLKYVIANPSQRQQTLPIIPLLLKRVDTLLLMPDGETLLQPGDRILMCAPHEAYEQMQWATQNQKVLHYLLTGEEWVSSRLLRRLLSSR</sequence>
<keyword evidence="2" id="KW-1133">Transmembrane helix</keyword>
<organism evidence="5 6">
    <name type="scientific">Thiothrix eikelboomii</name>
    <dbReference type="NCBI Taxonomy" id="92487"/>
    <lineage>
        <taxon>Bacteria</taxon>
        <taxon>Pseudomonadati</taxon>
        <taxon>Pseudomonadota</taxon>
        <taxon>Gammaproteobacteria</taxon>
        <taxon>Thiotrichales</taxon>
        <taxon>Thiotrichaceae</taxon>
        <taxon>Thiothrix</taxon>
    </lineage>
</organism>
<name>A0A1T4VYG1_9GAMM</name>
<dbReference type="Pfam" id="PF02254">
    <property type="entry name" value="TrkA_N"/>
    <property type="match status" value="2"/>
</dbReference>
<evidence type="ECO:0000313" key="6">
    <source>
        <dbReference type="Proteomes" id="UP000190460"/>
    </source>
</evidence>
<dbReference type="RefSeq" id="WP_078921121.1">
    <property type="nucleotide sequence ID" value="NZ_FUYB01000002.1"/>
</dbReference>
<dbReference type="OrthoDB" id="9781411at2"/>
<dbReference type="Gene3D" id="1.10.287.70">
    <property type="match status" value="1"/>
</dbReference>
<dbReference type="Gene3D" id="3.40.50.720">
    <property type="entry name" value="NAD(P)-binding Rossmann-like Domain"/>
    <property type="match status" value="2"/>
</dbReference>
<accession>A0A1T4VYG1</accession>
<feature type="transmembrane region" description="Helical" evidence="2">
    <location>
        <begin position="82"/>
        <end position="102"/>
    </location>
</feature>
<dbReference type="InterPro" id="IPR050721">
    <property type="entry name" value="Trk_Ktr_HKT_K-transport"/>
</dbReference>
<keyword evidence="6" id="KW-1185">Reference proteome</keyword>
<dbReference type="SUPFAM" id="SSF81324">
    <property type="entry name" value="Voltage-gated potassium channels"/>
    <property type="match status" value="1"/>
</dbReference>
<evidence type="ECO:0000256" key="1">
    <source>
        <dbReference type="ARBA" id="ARBA00004651"/>
    </source>
</evidence>
<dbReference type="EMBL" id="FUYB01000002">
    <property type="protein sequence ID" value="SKA70023.1"/>
    <property type="molecule type" value="Genomic_DNA"/>
</dbReference>
<dbReference type="STRING" id="92487.SAMN02745130_00641"/>
<keyword evidence="2" id="KW-0812">Transmembrane</keyword>
<feature type="transmembrane region" description="Helical" evidence="2">
    <location>
        <begin position="16"/>
        <end position="37"/>
    </location>
</feature>
<protein>
    <submittedName>
        <fullName evidence="5">Trk K+ transport system, NAD-binding component</fullName>
    </submittedName>
</protein>
<dbReference type="GO" id="GO:0005886">
    <property type="term" value="C:plasma membrane"/>
    <property type="evidence" value="ECO:0007669"/>
    <property type="project" value="UniProtKB-SubCell"/>
</dbReference>
<dbReference type="InterPro" id="IPR036291">
    <property type="entry name" value="NAD(P)-bd_dom_sf"/>
</dbReference>
<feature type="domain" description="Potassium channel" evidence="4">
    <location>
        <begin position="20"/>
        <end position="103"/>
    </location>
</feature>
<feature type="transmembrane region" description="Helical" evidence="2">
    <location>
        <begin position="49"/>
        <end position="70"/>
    </location>
</feature>
<dbReference type="InterPro" id="IPR003148">
    <property type="entry name" value="RCK_N"/>
</dbReference>
<dbReference type="PANTHER" id="PTHR43833:SF9">
    <property type="entry name" value="POTASSIUM CHANNEL PROTEIN YUGO-RELATED"/>
    <property type="match status" value="1"/>
</dbReference>
<reference evidence="5 6" key="1">
    <citation type="submission" date="2017-02" db="EMBL/GenBank/DDBJ databases">
        <authorList>
            <person name="Peterson S.W."/>
        </authorList>
    </citation>
    <scope>NUCLEOTIDE SEQUENCE [LARGE SCALE GENOMIC DNA]</scope>
    <source>
        <strain evidence="5 6">ATCC 49788</strain>
    </source>
</reference>
<dbReference type="InterPro" id="IPR013099">
    <property type="entry name" value="K_chnl_dom"/>
</dbReference>
<dbReference type="AlphaFoldDB" id="A0A1T4VYG1"/>
<keyword evidence="2" id="KW-0472">Membrane</keyword>
<comment type="subcellular location">
    <subcellularLocation>
        <location evidence="1">Cell membrane</location>
        <topology evidence="1">Multi-pass membrane protein</topology>
    </subcellularLocation>
</comment>
<evidence type="ECO:0000256" key="2">
    <source>
        <dbReference type="SAM" id="Phobius"/>
    </source>
</evidence>
<evidence type="ECO:0000313" key="5">
    <source>
        <dbReference type="EMBL" id="SKA70023.1"/>
    </source>
</evidence>
<dbReference type="Proteomes" id="UP000190460">
    <property type="component" value="Unassembled WGS sequence"/>
</dbReference>
<proteinExistence type="predicted"/>
<gene>
    <name evidence="5" type="ORF">SAMN02745130_00641</name>
</gene>
<feature type="domain" description="RCK N-terminal" evidence="3">
    <location>
        <begin position="128"/>
        <end position="250"/>
    </location>
</feature>
<dbReference type="PANTHER" id="PTHR43833">
    <property type="entry name" value="POTASSIUM CHANNEL PROTEIN 2-RELATED-RELATED"/>
    <property type="match status" value="1"/>
</dbReference>
<dbReference type="Pfam" id="PF07885">
    <property type="entry name" value="Ion_trans_2"/>
    <property type="match status" value="1"/>
</dbReference>
<evidence type="ECO:0000259" key="4">
    <source>
        <dbReference type="Pfam" id="PF07885"/>
    </source>
</evidence>